<name>A0A1M6NVT3_9FIRM</name>
<accession>A0A1M6NVT3</accession>
<dbReference type="RefSeq" id="WP_110942401.1">
    <property type="nucleotide sequence ID" value="NZ_FQZV01000060.1"/>
</dbReference>
<dbReference type="EMBL" id="FQZV01000060">
    <property type="protein sequence ID" value="SHJ99751.1"/>
    <property type="molecule type" value="Genomic_DNA"/>
</dbReference>
<organism evidence="3 4">
    <name type="scientific">Geosporobacter subterraneus DSM 17957</name>
    <dbReference type="NCBI Taxonomy" id="1121919"/>
    <lineage>
        <taxon>Bacteria</taxon>
        <taxon>Bacillati</taxon>
        <taxon>Bacillota</taxon>
        <taxon>Clostridia</taxon>
        <taxon>Peptostreptococcales</taxon>
        <taxon>Thermotaleaceae</taxon>
        <taxon>Geosporobacter</taxon>
    </lineage>
</organism>
<evidence type="ECO:0000256" key="2">
    <source>
        <dbReference type="SAM" id="Phobius"/>
    </source>
</evidence>
<keyword evidence="4" id="KW-1185">Reference proteome</keyword>
<dbReference type="OrthoDB" id="1956226at2"/>
<reference evidence="4" key="1">
    <citation type="submission" date="2016-11" db="EMBL/GenBank/DDBJ databases">
        <authorList>
            <person name="Varghese N."/>
            <person name="Submissions S."/>
        </authorList>
    </citation>
    <scope>NUCLEOTIDE SEQUENCE [LARGE SCALE GENOMIC DNA]</scope>
    <source>
        <strain evidence="4">DSM 17957</strain>
    </source>
</reference>
<protein>
    <submittedName>
        <fullName evidence="3">Uncharacterized protein</fullName>
    </submittedName>
</protein>
<dbReference type="Proteomes" id="UP000184536">
    <property type="component" value="Unassembled WGS sequence"/>
</dbReference>
<keyword evidence="2" id="KW-0472">Membrane</keyword>
<evidence type="ECO:0000313" key="4">
    <source>
        <dbReference type="Proteomes" id="UP000184536"/>
    </source>
</evidence>
<evidence type="ECO:0000256" key="1">
    <source>
        <dbReference type="SAM" id="MobiDB-lite"/>
    </source>
</evidence>
<feature type="region of interest" description="Disordered" evidence="1">
    <location>
        <begin position="41"/>
        <end position="64"/>
    </location>
</feature>
<feature type="transmembrane region" description="Helical" evidence="2">
    <location>
        <begin position="6"/>
        <end position="31"/>
    </location>
</feature>
<proteinExistence type="predicted"/>
<evidence type="ECO:0000313" key="3">
    <source>
        <dbReference type="EMBL" id="SHJ99751.1"/>
    </source>
</evidence>
<sequence length="195" mass="21461">MKGEKAAVGILIVIMVIVLGGAVGIFGGYYLSRGASAESTQQAAENSEVEAAAEPQEGVKEDTTTPAVEEAIVEKPFLIPETEEVEVFIETWGTLIEKTCNGSIDQKKASQLVYQLASEVYRRNIPEGYGPLRIKGIMDKGLGAFEAIQFSEPIYEGKEYAMVDVTEIYANGNNRYRLKLVKENNQWRFSAQLSL</sequence>
<keyword evidence="2" id="KW-1133">Transmembrane helix</keyword>
<keyword evidence="2" id="KW-0812">Transmembrane</keyword>
<dbReference type="AlphaFoldDB" id="A0A1M6NVT3"/>
<feature type="compositionally biased region" description="Low complexity" evidence="1">
    <location>
        <begin position="43"/>
        <end position="54"/>
    </location>
</feature>
<gene>
    <name evidence="3" type="ORF">SAMN02745975_03414</name>
</gene>